<dbReference type="Gene3D" id="1.20.1050.10">
    <property type="match status" value="1"/>
</dbReference>
<evidence type="ECO:0000313" key="4">
    <source>
        <dbReference type="EMBL" id="KZT22102.1"/>
    </source>
</evidence>
<keyword evidence="5" id="KW-1185">Reference proteome</keyword>
<dbReference type="SFLD" id="SFLDG01200">
    <property type="entry name" value="SUF1.1"/>
    <property type="match status" value="1"/>
</dbReference>
<dbReference type="PANTHER" id="PTHR12289">
    <property type="entry name" value="METAXIN RELATED"/>
    <property type="match status" value="1"/>
</dbReference>
<feature type="region of interest" description="Disordered" evidence="2">
    <location>
        <begin position="1"/>
        <end position="21"/>
    </location>
</feature>
<feature type="domain" description="Thioredoxin-like fold" evidence="3">
    <location>
        <begin position="25"/>
        <end position="121"/>
    </location>
</feature>
<dbReference type="SFLD" id="SFLDS00019">
    <property type="entry name" value="Glutathione_Transferase_(cytos"/>
    <property type="match status" value="1"/>
</dbReference>
<dbReference type="PANTHER" id="PTHR12289:SF41">
    <property type="entry name" value="FAILED AXON CONNECTIONS-RELATED"/>
    <property type="match status" value="1"/>
</dbReference>
<dbReference type="GO" id="GO:0005737">
    <property type="term" value="C:cytoplasm"/>
    <property type="evidence" value="ECO:0007669"/>
    <property type="project" value="TreeGrafter"/>
</dbReference>
<dbReference type="InterPro" id="IPR040079">
    <property type="entry name" value="Glutathione_S-Trfase"/>
</dbReference>
<reference evidence="4 5" key="1">
    <citation type="journal article" date="2016" name="Mol. Biol. Evol.">
        <title>Comparative Genomics of Early-Diverging Mushroom-Forming Fungi Provides Insights into the Origins of Lignocellulose Decay Capabilities.</title>
        <authorList>
            <person name="Nagy L.G."/>
            <person name="Riley R."/>
            <person name="Tritt A."/>
            <person name="Adam C."/>
            <person name="Daum C."/>
            <person name="Floudas D."/>
            <person name="Sun H."/>
            <person name="Yadav J.S."/>
            <person name="Pangilinan J."/>
            <person name="Larsson K.H."/>
            <person name="Matsuura K."/>
            <person name="Barry K."/>
            <person name="Labutti K."/>
            <person name="Kuo R."/>
            <person name="Ohm R.A."/>
            <person name="Bhattacharya S.S."/>
            <person name="Shirouzu T."/>
            <person name="Yoshinaga Y."/>
            <person name="Martin F.M."/>
            <person name="Grigoriev I.V."/>
            <person name="Hibbett D.S."/>
        </authorList>
    </citation>
    <scope>NUCLEOTIDE SEQUENCE [LARGE SCALE GENOMIC DNA]</scope>
    <source>
        <strain evidence="4 5">HHB14362 ss-1</strain>
    </source>
</reference>
<comment type="similarity">
    <text evidence="1">Belongs to the FAX family.</text>
</comment>
<organism evidence="4 5">
    <name type="scientific">Neolentinus lepideus HHB14362 ss-1</name>
    <dbReference type="NCBI Taxonomy" id="1314782"/>
    <lineage>
        <taxon>Eukaryota</taxon>
        <taxon>Fungi</taxon>
        <taxon>Dikarya</taxon>
        <taxon>Basidiomycota</taxon>
        <taxon>Agaricomycotina</taxon>
        <taxon>Agaricomycetes</taxon>
        <taxon>Gloeophyllales</taxon>
        <taxon>Gloeophyllaceae</taxon>
        <taxon>Neolentinus</taxon>
    </lineage>
</organism>
<sequence>MSGSERIQLHVVPKADANNPSSSGFCQKLESYLRATSVPYEYVTAYPFQAPKGKVPFVTMPSGEKIPDSHFIIRHLKATGVTKDLDADLTPAQKADSRAWQAWLEEIVYNCMVYERWIDDAGYVESAKEFQDQAPWPLGSLLAWYFRRRIRNALYYAGIGRHSIDEVHTLEKEFVDALDAKFADGREYFHETSSPTEIDIFLYAFITQGLSQNGNPYFTGLVMEKRALKDFAKKMLEKLHPEYEGVEKMLQT</sequence>
<dbReference type="EMBL" id="KV425599">
    <property type="protein sequence ID" value="KZT22102.1"/>
    <property type="molecule type" value="Genomic_DNA"/>
</dbReference>
<dbReference type="InParanoid" id="A0A165Q9F2"/>
<evidence type="ECO:0000256" key="1">
    <source>
        <dbReference type="ARBA" id="ARBA00006475"/>
    </source>
</evidence>
<dbReference type="SFLD" id="SFLDG01180">
    <property type="entry name" value="SUF1"/>
    <property type="match status" value="1"/>
</dbReference>
<dbReference type="Proteomes" id="UP000076761">
    <property type="component" value="Unassembled WGS sequence"/>
</dbReference>
<dbReference type="InterPro" id="IPR012336">
    <property type="entry name" value="Thioredoxin-like_fold"/>
</dbReference>
<evidence type="ECO:0000313" key="5">
    <source>
        <dbReference type="Proteomes" id="UP000076761"/>
    </source>
</evidence>
<protein>
    <recommendedName>
        <fullName evidence="3">Thioredoxin-like fold domain-containing protein</fullName>
    </recommendedName>
</protein>
<dbReference type="Gene3D" id="3.40.30.10">
    <property type="entry name" value="Glutaredoxin"/>
    <property type="match status" value="1"/>
</dbReference>
<proteinExistence type="inferred from homology"/>
<evidence type="ECO:0000256" key="2">
    <source>
        <dbReference type="SAM" id="MobiDB-lite"/>
    </source>
</evidence>
<gene>
    <name evidence="4" type="ORF">NEOLEDRAFT_1138443</name>
</gene>
<dbReference type="InterPro" id="IPR050931">
    <property type="entry name" value="Mito_Protein_Transport_Metaxin"/>
</dbReference>
<evidence type="ECO:0000259" key="3">
    <source>
        <dbReference type="Pfam" id="PF17172"/>
    </source>
</evidence>
<accession>A0A165Q9F2</accession>
<dbReference type="OrthoDB" id="5809458at2759"/>
<dbReference type="AlphaFoldDB" id="A0A165Q9F2"/>
<dbReference type="InterPro" id="IPR026928">
    <property type="entry name" value="FAX/IsoI-like"/>
</dbReference>
<dbReference type="SUPFAM" id="SSF52833">
    <property type="entry name" value="Thioredoxin-like"/>
    <property type="match status" value="1"/>
</dbReference>
<dbReference type="InterPro" id="IPR036249">
    <property type="entry name" value="Thioredoxin-like_sf"/>
</dbReference>
<dbReference type="Pfam" id="PF17172">
    <property type="entry name" value="GST_N_4"/>
    <property type="match status" value="1"/>
</dbReference>
<name>A0A165Q9F2_9AGAM</name>